<dbReference type="PROSITE" id="PS50893">
    <property type="entry name" value="ABC_TRANSPORTER_2"/>
    <property type="match status" value="1"/>
</dbReference>
<evidence type="ECO:0000259" key="8">
    <source>
        <dbReference type="PROSITE" id="PS50893"/>
    </source>
</evidence>
<evidence type="ECO:0000256" key="4">
    <source>
        <dbReference type="ARBA" id="ARBA00022840"/>
    </source>
</evidence>
<comment type="subcellular location">
    <subcellularLocation>
        <location evidence="1">Cell membrane</location>
        <topology evidence="1">Multi-pass membrane protein</topology>
    </subcellularLocation>
</comment>
<evidence type="ECO:0000256" key="6">
    <source>
        <dbReference type="ARBA" id="ARBA00023136"/>
    </source>
</evidence>
<comment type="caution">
    <text evidence="10">The sequence shown here is derived from an EMBL/GenBank/DDBJ whole genome shotgun (WGS) entry which is preliminary data.</text>
</comment>
<dbReference type="AlphaFoldDB" id="A0A8J2YKV7"/>
<dbReference type="PROSITE" id="PS00211">
    <property type="entry name" value="ABC_TRANSPORTER_1"/>
    <property type="match status" value="1"/>
</dbReference>
<evidence type="ECO:0000313" key="11">
    <source>
        <dbReference type="Proteomes" id="UP000602745"/>
    </source>
</evidence>
<organism evidence="10 11">
    <name type="scientific">Agaricicola taiwanensis</name>
    <dbReference type="NCBI Taxonomy" id="591372"/>
    <lineage>
        <taxon>Bacteria</taxon>
        <taxon>Pseudomonadati</taxon>
        <taxon>Pseudomonadota</taxon>
        <taxon>Alphaproteobacteria</taxon>
        <taxon>Rhodobacterales</taxon>
        <taxon>Paracoccaceae</taxon>
        <taxon>Agaricicola</taxon>
    </lineage>
</organism>
<evidence type="ECO:0000256" key="2">
    <source>
        <dbReference type="ARBA" id="ARBA00022692"/>
    </source>
</evidence>
<dbReference type="InterPro" id="IPR010128">
    <property type="entry name" value="ATPase_T1SS_PrtD-like"/>
</dbReference>
<evidence type="ECO:0000256" key="7">
    <source>
        <dbReference type="SAM" id="Phobius"/>
    </source>
</evidence>
<keyword evidence="4" id="KW-0067">ATP-binding</keyword>
<name>A0A8J2YKV7_9RHOB</name>
<evidence type="ECO:0000259" key="9">
    <source>
        <dbReference type="PROSITE" id="PS50929"/>
    </source>
</evidence>
<evidence type="ECO:0000313" key="10">
    <source>
        <dbReference type="EMBL" id="GGE48764.1"/>
    </source>
</evidence>
<keyword evidence="2 7" id="KW-0812">Transmembrane</keyword>
<feature type="domain" description="ABC transmembrane type-1" evidence="9">
    <location>
        <begin position="2"/>
        <end position="279"/>
    </location>
</feature>
<evidence type="ECO:0000256" key="1">
    <source>
        <dbReference type="ARBA" id="ARBA00004651"/>
    </source>
</evidence>
<sequence>MIATLLFSMVINILLFVGPVYMLQVYDRVLSTRSLSTLFVVSVAAVAVVCLSGLIDFARSRILVRVGVSFDQQLSHAVFDKVVAAELQNAKGGSWQNLRDLDALREFVTGSALITLFDAPWSPLFILLCFLFHPIIGFVALVGAIIIVGLAVLNETLVTRRLKRAYSITHEAQTFANFALRNKEVVHALGMRGAVKNRWRGMHNDALGWQSVASDHGGTILAISKGVRATLQLAILGVGAMLAIEREISPGTMIAASILMGRALQPIEAAVGQWRLFVSARDAYGRLKELFAATPAAPPAMRLPDPEGHLRLRDVSIKPPGAEKPTVENVSFDVRPGEIVAIIGPVASGKTTLLRGIVGIWETCQGTVSIDGAALDQWDPERLGTFIGYLPQDVELFGGTVAENIARLGPIDEEAVVQAAKAAGIHGMIAGLPGGYDANVGMGGTGLSGGQRQAVALARALYRNPRLIVLDEPNSNLDHNGDVNLMNALQAARANGAAVVVSTHRLPLLQCVDRIVVMMNGRLQSYGPRNDILAQLGKAPAAPATPNVLPQAS</sequence>
<reference evidence="10" key="1">
    <citation type="journal article" date="2014" name="Int. J. Syst. Evol. Microbiol.">
        <title>Complete genome sequence of Corynebacterium casei LMG S-19264T (=DSM 44701T), isolated from a smear-ripened cheese.</title>
        <authorList>
            <consortium name="US DOE Joint Genome Institute (JGI-PGF)"/>
            <person name="Walter F."/>
            <person name="Albersmeier A."/>
            <person name="Kalinowski J."/>
            <person name="Ruckert C."/>
        </authorList>
    </citation>
    <scope>NUCLEOTIDE SEQUENCE</scope>
    <source>
        <strain evidence="10">CCM 7684</strain>
    </source>
</reference>
<dbReference type="Pfam" id="PF00664">
    <property type="entry name" value="ABC_membrane"/>
    <property type="match status" value="1"/>
</dbReference>
<dbReference type="PROSITE" id="PS50929">
    <property type="entry name" value="ABC_TM1F"/>
    <property type="match status" value="1"/>
</dbReference>
<protein>
    <submittedName>
        <fullName evidence="10">Peptidase</fullName>
    </submittedName>
</protein>
<keyword evidence="6 7" id="KW-0472">Membrane</keyword>
<dbReference type="GO" id="GO:0016887">
    <property type="term" value="F:ATP hydrolysis activity"/>
    <property type="evidence" value="ECO:0007669"/>
    <property type="project" value="InterPro"/>
</dbReference>
<feature type="domain" description="ABC transporter" evidence="8">
    <location>
        <begin position="310"/>
        <end position="545"/>
    </location>
</feature>
<dbReference type="Gene3D" id="3.40.50.300">
    <property type="entry name" value="P-loop containing nucleotide triphosphate hydrolases"/>
    <property type="match status" value="1"/>
</dbReference>
<proteinExistence type="predicted"/>
<dbReference type="InterPro" id="IPR036640">
    <property type="entry name" value="ABC1_TM_sf"/>
</dbReference>
<dbReference type="GO" id="GO:0005524">
    <property type="term" value="F:ATP binding"/>
    <property type="evidence" value="ECO:0007669"/>
    <property type="project" value="UniProtKB-KW"/>
</dbReference>
<reference evidence="10" key="2">
    <citation type="submission" date="2020-09" db="EMBL/GenBank/DDBJ databases">
        <authorList>
            <person name="Sun Q."/>
            <person name="Sedlacek I."/>
        </authorList>
    </citation>
    <scope>NUCLEOTIDE SEQUENCE</scope>
    <source>
        <strain evidence="10">CCM 7684</strain>
    </source>
</reference>
<keyword evidence="11" id="KW-1185">Reference proteome</keyword>
<feature type="transmembrane region" description="Helical" evidence="7">
    <location>
        <begin position="35"/>
        <end position="55"/>
    </location>
</feature>
<dbReference type="GO" id="GO:0140359">
    <property type="term" value="F:ABC-type transporter activity"/>
    <property type="evidence" value="ECO:0007669"/>
    <property type="project" value="InterPro"/>
</dbReference>
<keyword evidence="3" id="KW-0547">Nucleotide-binding</keyword>
<dbReference type="GO" id="GO:0030253">
    <property type="term" value="P:protein secretion by the type I secretion system"/>
    <property type="evidence" value="ECO:0007669"/>
    <property type="project" value="InterPro"/>
</dbReference>
<dbReference type="EMBL" id="BMCP01000003">
    <property type="protein sequence ID" value="GGE48764.1"/>
    <property type="molecule type" value="Genomic_DNA"/>
</dbReference>
<dbReference type="Proteomes" id="UP000602745">
    <property type="component" value="Unassembled WGS sequence"/>
</dbReference>
<dbReference type="GO" id="GO:0034040">
    <property type="term" value="F:ATPase-coupled lipid transmembrane transporter activity"/>
    <property type="evidence" value="ECO:0007669"/>
    <property type="project" value="TreeGrafter"/>
</dbReference>
<feature type="transmembrane region" description="Helical" evidence="7">
    <location>
        <begin position="6"/>
        <end position="23"/>
    </location>
</feature>
<dbReference type="Pfam" id="PF00005">
    <property type="entry name" value="ABC_tran"/>
    <property type="match status" value="1"/>
</dbReference>
<dbReference type="InterPro" id="IPR039421">
    <property type="entry name" value="Type_1_exporter"/>
</dbReference>
<evidence type="ECO:0000256" key="3">
    <source>
        <dbReference type="ARBA" id="ARBA00022741"/>
    </source>
</evidence>
<dbReference type="SUPFAM" id="SSF90123">
    <property type="entry name" value="ABC transporter transmembrane region"/>
    <property type="match status" value="1"/>
</dbReference>
<dbReference type="PANTHER" id="PTHR24221">
    <property type="entry name" value="ATP-BINDING CASSETTE SUB-FAMILY B"/>
    <property type="match status" value="1"/>
</dbReference>
<keyword evidence="5 7" id="KW-1133">Transmembrane helix</keyword>
<dbReference type="InterPro" id="IPR011527">
    <property type="entry name" value="ABC1_TM_dom"/>
</dbReference>
<dbReference type="NCBIfam" id="TIGR01842">
    <property type="entry name" value="type_I_sec_PrtD"/>
    <property type="match status" value="1"/>
</dbReference>
<dbReference type="InterPro" id="IPR003439">
    <property type="entry name" value="ABC_transporter-like_ATP-bd"/>
</dbReference>
<dbReference type="InterPro" id="IPR027417">
    <property type="entry name" value="P-loop_NTPase"/>
</dbReference>
<dbReference type="GO" id="GO:0005886">
    <property type="term" value="C:plasma membrane"/>
    <property type="evidence" value="ECO:0007669"/>
    <property type="project" value="UniProtKB-SubCell"/>
</dbReference>
<dbReference type="GO" id="GO:0030256">
    <property type="term" value="C:type I protein secretion system complex"/>
    <property type="evidence" value="ECO:0007669"/>
    <property type="project" value="InterPro"/>
</dbReference>
<dbReference type="SUPFAM" id="SSF52540">
    <property type="entry name" value="P-loop containing nucleoside triphosphate hydrolases"/>
    <property type="match status" value="1"/>
</dbReference>
<dbReference type="Gene3D" id="1.20.1560.10">
    <property type="entry name" value="ABC transporter type 1, transmembrane domain"/>
    <property type="match status" value="1"/>
</dbReference>
<dbReference type="SMART" id="SM00382">
    <property type="entry name" value="AAA"/>
    <property type="match status" value="1"/>
</dbReference>
<dbReference type="PANTHER" id="PTHR24221:SF248">
    <property type="entry name" value="ABC TRANSPORTER TRANSMEMBRANE REGION"/>
    <property type="match status" value="1"/>
</dbReference>
<dbReference type="InterPro" id="IPR017871">
    <property type="entry name" value="ABC_transporter-like_CS"/>
</dbReference>
<gene>
    <name evidence="10" type="ORF">GCM10007276_27410</name>
</gene>
<dbReference type="InterPro" id="IPR003593">
    <property type="entry name" value="AAA+_ATPase"/>
</dbReference>
<evidence type="ECO:0000256" key="5">
    <source>
        <dbReference type="ARBA" id="ARBA00022989"/>
    </source>
</evidence>
<feature type="transmembrane region" description="Helical" evidence="7">
    <location>
        <begin position="124"/>
        <end position="153"/>
    </location>
</feature>
<accession>A0A8J2YKV7</accession>